<evidence type="ECO:0000259" key="12">
    <source>
        <dbReference type="SMART" id="SM00831"/>
    </source>
</evidence>
<proteinExistence type="predicted"/>
<dbReference type="FunFam" id="3.40.50.1000:FF:000028">
    <property type="entry name" value="Calcium-transporting P-type ATPase, putative"/>
    <property type="match status" value="1"/>
</dbReference>
<dbReference type="GO" id="GO:0006883">
    <property type="term" value="P:intracellular sodium ion homeostasis"/>
    <property type="evidence" value="ECO:0007669"/>
    <property type="project" value="TreeGrafter"/>
</dbReference>
<dbReference type="InterPro" id="IPR050510">
    <property type="entry name" value="Cation_transp_ATPase_P-type"/>
</dbReference>
<dbReference type="Gene3D" id="3.40.1110.10">
    <property type="entry name" value="Calcium-transporting ATPase, cytoplasmic domain N"/>
    <property type="match status" value="1"/>
</dbReference>
<evidence type="ECO:0000256" key="10">
    <source>
        <dbReference type="ARBA" id="ARBA00023136"/>
    </source>
</evidence>
<comment type="subcellular location">
    <subcellularLocation>
        <location evidence="1">Cell membrane</location>
        <topology evidence="1">Multi-pass membrane protein</topology>
    </subcellularLocation>
</comment>
<dbReference type="SUPFAM" id="SSF81660">
    <property type="entry name" value="Metal cation-transporting ATPase, ATP-binding domain N"/>
    <property type="match status" value="1"/>
</dbReference>
<dbReference type="Gene3D" id="2.70.150.10">
    <property type="entry name" value="Calcium-transporting ATPase, cytoplasmic transduction domain A"/>
    <property type="match status" value="1"/>
</dbReference>
<dbReference type="Gene3D" id="1.20.1110.10">
    <property type="entry name" value="Calcium-transporting ATPase, transmembrane domain"/>
    <property type="match status" value="1"/>
</dbReference>
<evidence type="ECO:0000256" key="6">
    <source>
        <dbReference type="ARBA" id="ARBA00022840"/>
    </source>
</evidence>
<protein>
    <submittedName>
        <fullName evidence="13">Cation-transporting atpase, e1-e2 family</fullName>
    </submittedName>
</protein>
<dbReference type="InterPro" id="IPR018303">
    <property type="entry name" value="ATPase_P-typ_P_site"/>
</dbReference>
<dbReference type="Pfam" id="PF13246">
    <property type="entry name" value="Cation_ATPase"/>
    <property type="match status" value="1"/>
</dbReference>
<dbReference type="InterPro" id="IPR004014">
    <property type="entry name" value="ATPase_P-typ_cation-transptr_N"/>
</dbReference>
<dbReference type="PANTHER" id="PTHR43294">
    <property type="entry name" value="SODIUM/POTASSIUM-TRANSPORTING ATPASE SUBUNIT ALPHA"/>
    <property type="match status" value="1"/>
</dbReference>
<evidence type="ECO:0000256" key="2">
    <source>
        <dbReference type="ARBA" id="ARBA00022475"/>
    </source>
</evidence>
<evidence type="ECO:0000256" key="1">
    <source>
        <dbReference type="ARBA" id="ARBA00004651"/>
    </source>
</evidence>
<dbReference type="PRINTS" id="PR00119">
    <property type="entry name" value="CATATPASE"/>
</dbReference>
<dbReference type="Gene3D" id="3.40.50.1000">
    <property type="entry name" value="HAD superfamily/HAD-like"/>
    <property type="match status" value="1"/>
</dbReference>
<dbReference type="SUPFAM" id="SSF81653">
    <property type="entry name" value="Calcium ATPase, transduction domain A"/>
    <property type="match status" value="1"/>
</dbReference>
<feature type="transmembrane region" description="Helical" evidence="11">
    <location>
        <begin position="61"/>
        <end position="79"/>
    </location>
</feature>
<dbReference type="GO" id="GO:1902600">
    <property type="term" value="P:proton transmembrane transport"/>
    <property type="evidence" value="ECO:0007669"/>
    <property type="project" value="TreeGrafter"/>
</dbReference>
<dbReference type="InterPro" id="IPR044492">
    <property type="entry name" value="P_typ_ATPase_HD_dom"/>
</dbReference>
<dbReference type="PROSITE" id="PS00154">
    <property type="entry name" value="ATPASE_E1_E2"/>
    <property type="match status" value="1"/>
</dbReference>
<dbReference type="PRINTS" id="PR00120">
    <property type="entry name" value="HATPASE"/>
</dbReference>
<keyword evidence="5" id="KW-0547">Nucleotide-binding</keyword>
<dbReference type="GO" id="GO:0005391">
    <property type="term" value="F:P-type sodium:potassium-exchanging transporter activity"/>
    <property type="evidence" value="ECO:0007669"/>
    <property type="project" value="TreeGrafter"/>
</dbReference>
<dbReference type="Pfam" id="PF00690">
    <property type="entry name" value="Cation_ATPase_N"/>
    <property type="match status" value="1"/>
</dbReference>
<dbReference type="GO" id="GO:0036376">
    <property type="term" value="P:sodium ion export across plasma membrane"/>
    <property type="evidence" value="ECO:0007669"/>
    <property type="project" value="TreeGrafter"/>
</dbReference>
<keyword evidence="4 11" id="KW-0812">Transmembrane</keyword>
<keyword evidence="8" id="KW-1278">Translocase</keyword>
<dbReference type="GO" id="GO:0005886">
    <property type="term" value="C:plasma membrane"/>
    <property type="evidence" value="ECO:0007669"/>
    <property type="project" value="UniProtKB-SubCell"/>
</dbReference>
<dbReference type="SFLD" id="SFLDS00003">
    <property type="entry name" value="Haloacid_Dehalogenase"/>
    <property type="match status" value="1"/>
</dbReference>
<feature type="domain" description="Cation-transporting P-type ATPase N-terminal" evidence="12">
    <location>
        <begin position="8"/>
        <end position="81"/>
    </location>
</feature>
<keyword evidence="6" id="KW-0067">ATP-binding</keyword>
<dbReference type="FunFam" id="2.70.150.10:FF:000160">
    <property type="entry name" value="Sarcoplasmic/endoplasmic reticulum calcium ATPase 1"/>
    <property type="match status" value="1"/>
</dbReference>
<feature type="transmembrane region" description="Helical" evidence="11">
    <location>
        <begin position="255"/>
        <end position="275"/>
    </location>
</feature>
<sequence length="910" mass="98961">MASDANNNWHALSADRVLQKLDSTTRGLSTEEAARRYKAFGPNELEEGEKLSKLGILIGQVKNPLIAVLGLAAVISFMADKFIDAAVILAVILINTLLGFFKEYSAEEAILALRSQASAEARVLRDCPETGTCQEMRIKSQEVVVGDIILVEAGAKVPADSRIIEQANLEMDESMLTGESVPARKMAEALQEDLITAEMDNIIFAGTVVTQGRCKAVVFATGMDTEMGKIAHQIAGTEKAKTPLKRRTLDLSKKLMILALVASSLTLVVGFWRGFELIELFLFTLAMAVSAIPEGLPAAITVALAVGVSRMASRHAIIRKLDAVETLGSITAVCTDKTGTLTTNQMTVQKLFLAGRIVDVSGVGFQPKGDFELDGVPLKASEDKSLSMFLKIASLCNDASLKSHKEEEDRWEILGDPTEGALLVAAAKAGLDKSELEESHPRVDEIPFDPKNRYMSTFHRTGSAELLALLKGAPETILDMCSYVLDRGEVKELDQKRKEEFLKASSQMAAEALRVLALAYVTIKPEEVDEFKNKGPANLIFTGFSGMIDPPRPEAIRSVHLCKRAGIKVTMATGDHKITAQAIARDIGIYEEGSKVLTGSDLDDLSDEELDGLIQDTSVFARVSPKHKHRIVQSLQRKGHIVAMTGDGVNDAPALKAAEIGIAMGITGTDVTKETADMILTDDNFQSIVNAVEEGRVIFENIRKTVKYLISTNAGEILTILVALVFMAINVLIFTPVQILWVNLVTDGLLVVNLAMEPKEEDVMDQPPRNPKENIINMDIVKNVLFVAAFMAAGTLLVFTRELNGGDIHRAQTLGFTTLAMFQIFNALNCRSEDKSVFKIGLFSNKYLIGAIVASIALQLMATTLPFFQMALGTVALSLYDWAIIFAVSSTVFIADELRKLIKGKSLIRI</sequence>
<accession>A0A0W8F7V0</accession>
<feature type="transmembrane region" description="Helical" evidence="11">
    <location>
        <begin position="281"/>
        <end position="306"/>
    </location>
</feature>
<dbReference type="NCBIfam" id="TIGR01494">
    <property type="entry name" value="ATPase_P-type"/>
    <property type="match status" value="2"/>
</dbReference>
<reference evidence="13" key="1">
    <citation type="journal article" date="2015" name="Proc. Natl. Acad. Sci. U.S.A.">
        <title>Networks of energetic and metabolic interactions define dynamics in microbial communities.</title>
        <authorList>
            <person name="Embree M."/>
            <person name="Liu J.K."/>
            <person name="Al-Bassam M.M."/>
            <person name="Zengler K."/>
        </authorList>
    </citation>
    <scope>NUCLEOTIDE SEQUENCE</scope>
</reference>
<dbReference type="InterPro" id="IPR001757">
    <property type="entry name" value="P_typ_ATPase"/>
</dbReference>
<feature type="transmembrane region" description="Helical" evidence="11">
    <location>
        <begin position="85"/>
        <end position="101"/>
    </location>
</feature>
<dbReference type="SMART" id="SM00831">
    <property type="entry name" value="Cation_ATPase_N"/>
    <property type="match status" value="1"/>
</dbReference>
<dbReference type="InterPro" id="IPR008250">
    <property type="entry name" value="ATPase_P-typ_transduc_dom_A_sf"/>
</dbReference>
<dbReference type="GO" id="GO:0016887">
    <property type="term" value="F:ATP hydrolysis activity"/>
    <property type="evidence" value="ECO:0007669"/>
    <property type="project" value="InterPro"/>
</dbReference>
<keyword evidence="10 11" id="KW-0472">Membrane</keyword>
<evidence type="ECO:0000256" key="7">
    <source>
        <dbReference type="ARBA" id="ARBA00022842"/>
    </source>
</evidence>
<dbReference type="InterPro" id="IPR023214">
    <property type="entry name" value="HAD_sf"/>
</dbReference>
<feature type="transmembrane region" description="Helical" evidence="11">
    <location>
        <begin position="713"/>
        <end position="733"/>
    </location>
</feature>
<dbReference type="Pfam" id="PF00689">
    <property type="entry name" value="Cation_ATPase_C"/>
    <property type="match status" value="1"/>
</dbReference>
<keyword evidence="7" id="KW-0460">Magnesium</keyword>
<evidence type="ECO:0000256" key="3">
    <source>
        <dbReference type="ARBA" id="ARBA00022553"/>
    </source>
</evidence>
<evidence type="ECO:0000256" key="5">
    <source>
        <dbReference type="ARBA" id="ARBA00022741"/>
    </source>
</evidence>
<dbReference type="EMBL" id="LNQE01001471">
    <property type="protein sequence ID" value="KUG16968.1"/>
    <property type="molecule type" value="Genomic_DNA"/>
</dbReference>
<dbReference type="SUPFAM" id="SSF81665">
    <property type="entry name" value="Calcium ATPase, transmembrane domain M"/>
    <property type="match status" value="1"/>
</dbReference>
<dbReference type="AlphaFoldDB" id="A0A0W8F7V0"/>
<evidence type="ECO:0000256" key="11">
    <source>
        <dbReference type="SAM" id="Phobius"/>
    </source>
</evidence>
<evidence type="ECO:0000256" key="9">
    <source>
        <dbReference type="ARBA" id="ARBA00022989"/>
    </source>
</evidence>
<evidence type="ECO:0000256" key="4">
    <source>
        <dbReference type="ARBA" id="ARBA00022692"/>
    </source>
</evidence>
<dbReference type="SUPFAM" id="SSF56784">
    <property type="entry name" value="HAD-like"/>
    <property type="match status" value="1"/>
</dbReference>
<dbReference type="InterPro" id="IPR023299">
    <property type="entry name" value="ATPase_P-typ_cyto_dom_N"/>
</dbReference>
<dbReference type="GO" id="GO:0030007">
    <property type="term" value="P:intracellular potassium ion homeostasis"/>
    <property type="evidence" value="ECO:0007669"/>
    <property type="project" value="TreeGrafter"/>
</dbReference>
<feature type="transmembrane region" description="Helical" evidence="11">
    <location>
        <begin position="874"/>
        <end position="895"/>
    </location>
</feature>
<dbReference type="Pfam" id="PF00122">
    <property type="entry name" value="E1-E2_ATPase"/>
    <property type="match status" value="1"/>
</dbReference>
<keyword evidence="2" id="KW-1003">Cell membrane</keyword>
<dbReference type="InterPro" id="IPR023298">
    <property type="entry name" value="ATPase_P-typ_TM_dom_sf"/>
</dbReference>
<comment type="caution">
    <text evidence="13">The sequence shown here is derived from an EMBL/GenBank/DDBJ whole genome shotgun (WGS) entry which is preliminary data.</text>
</comment>
<name>A0A0W8F7V0_9ZZZZ</name>
<dbReference type="InterPro" id="IPR059000">
    <property type="entry name" value="ATPase_P-type_domA"/>
</dbReference>
<dbReference type="InterPro" id="IPR036412">
    <property type="entry name" value="HAD-like_sf"/>
</dbReference>
<organism evidence="13">
    <name type="scientific">hydrocarbon metagenome</name>
    <dbReference type="NCBI Taxonomy" id="938273"/>
    <lineage>
        <taxon>unclassified sequences</taxon>
        <taxon>metagenomes</taxon>
        <taxon>ecological metagenomes</taxon>
    </lineage>
</organism>
<dbReference type="SFLD" id="SFLDG00002">
    <property type="entry name" value="C1.7:_P-type_atpase_like"/>
    <property type="match status" value="1"/>
</dbReference>
<dbReference type="InterPro" id="IPR006068">
    <property type="entry name" value="ATPase_P-typ_cation-transptr_C"/>
</dbReference>
<keyword evidence="3" id="KW-0597">Phosphoprotein</keyword>
<evidence type="ECO:0000256" key="8">
    <source>
        <dbReference type="ARBA" id="ARBA00022967"/>
    </source>
</evidence>
<dbReference type="SFLD" id="SFLDF00027">
    <property type="entry name" value="p-type_atpase"/>
    <property type="match status" value="1"/>
</dbReference>
<gene>
    <name evidence="13" type="ORF">ASZ90_013331</name>
</gene>
<dbReference type="GO" id="GO:1990573">
    <property type="term" value="P:potassium ion import across plasma membrane"/>
    <property type="evidence" value="ECO:0007669"/>
    <property type="project" value="TreeGrafter"/>
</dbReference>
<dbReference type="Pfam" id="PF08282">
    <property type="entry name" value="Hydrolase_3"/>
    <property type="match status" value="1"/>
</dbReference>
<keyword evidence="9 11" id="KW-1133">Transmembrane helix</keyword>
<feature type="transmembrane region" description="Helical" evidence="11">
    <location>
        <begin position="780"/>
        <end position="799"/>
    </location>
</feature>
<feature type="transmembrane region" description="Helical" evidence="11">
    <location>
        <begin position="848"/>
        <end position="868"/>
    </location>
</feature>
<dbReference type="GO" id="GO:0005524">
    <property type="term" value="F:ATP binding"/>
    <property type="evidence" value="ECO:0007669"/>
    <property type="project" value="UniProtKB-KW"/>
</dbReference>
<dbReference type="PANTHER" id="PTHR43294:SF21">
    <property type="entry name" value="CATION TRANSPORTING ATPASE"/>
    <property type="match status" value="1"/>
</dbReference>
<evidence type="ECO:0000313" key="13">
    <source>
        <dbReference type="EMBL" id="KUG16968.1"/>
    </source>
</evidence>